<evidence type="ECO:0000313" key="1">
    <source>
        <dbReference type="EMBL" id="CAC5390807.1"/>
    </source>
</evidence>
<organism evidence="1 2">
    <name type="scientific">Mytilus coruscus</name>
    <name type="common">Sea mussel</name>
    <dbReference type="NCBI Taxonomy" id="42192"/>
    <lineage>
        <taxon>Eukaryota</taxon>
        <taxon>Metazoa</taxon>
        <taxon>Spiralia</taxon>
        <taxon>Lophotrochozoa</taxon>
        <taxon>Mollusca</taxon>
        <taxon>Bivalvia</taxon>
        <taxon>Autobranchia</taxon>
        <taxon>Pteriomorphia</taxon>
        <taxon>Mytilida</taxon>
        <taxon>Mytiloidea</taxon>
        <taxon>Mytilidae</taxon>
        <taxon>Mytilinae</taxon>
        <taxon>Mytilus</taxon>
    </lineage>
</organism>
<name>A0A6J8C7V1_MYTCO</name>
<protein>
    <submittedName>
        <fullName evidence="1">Uncharacterized protein</fullName>
    </submittedName>
</protein>
<evidence type="ECO:0000313" key="2">
    <source>
        <dbReference type="Proteomes" id="UP000507470"/>
    </source>
</evidence>
<proteinExistence type="predicted"/>
<dbReference type="AlphaFoldDB" id="A0A6J8C7V1"/>
<accession>A0A6J8C7V1</accession>
<keyword evidence="2" id="KW-1185">Reference proteome</keyword>
<reference evidence="1 2" key="1">
    <citation type="submission" date="2020-06" db="EMBL/GenBank/DDBJ databases">
        <authorList>
            <person name="Li R."/>
            <person name="Bekaert M."/>
        </authorList>
    </citation>
    <scope>NUCLEOTIDE SEQUENCE [LARGE SCALE GENOMIC DNA]</scope>
    <source>
        <strain evidence="2">wild</strain>
    </source>
</reference>
<dbReference type="EMBL" id="CACVKT020004636">
    <property type="protein sequence ID" value="CAC5390807.1"/>
    <property type="molecule type" value="Genomic_DNA"/>
</dbReference>
<dbReference type="Proteomes" id="UP000507470">
    <property type="component" value="Unassembled WGS sequence"/>
</dbReference>
<dbReference type="OrthoDB" id="6143061at2759"/>
<gene>
    <name evidence="1" type="ORF">MCOR_25883</name>
</gene>
<sequence length="181" mass="21277">MEEKLLFSTFNDLKEIDLDTRVVRTLISQSERVYSIAYDHKERYLYVPRYRRRDIVRTGNSIETSKPNFNVSLDEHIPIVCKTLLVKTFTRTQQILVVHKESKQESSGITTPKNKDGYLHSYTQTKAAILNNQFHLVYTHEDPNNMPDKRPRPYPTMRPMKISQNGVTKLIRGLRPFNRLP</sequence>